<proteinExistence type="predicted"/>
<dbReference type="Proteomes" id="UP001230328">
    <property type="component" value="Unassembled WGS sequence"/>
</dbReference>
<protein>
    <submittedName>
        <fullName evidence="1">Uncharacterized protein</fullName>
    </submittedName>
</protein>
<dbReference type="RefSeq" id="WP_307518531.1">
    <property type="nucleotide sequence ID" value="NZ_JAUSZI010000002.1"/>
</dbReference>
<evidence type="ECO:0000313" key="2">
    <source>
        <dbReference type="Proteomes" id="UP001230328"/>
    </source>
</evidence>
<keyword evidence="2" id="KW-1185">Reference proteome</keyword>
<organism evidence="1 2">
    <name type="scientific">Streptomyces umbrinus</name>
    <dbReference type="NCBI Taxonomy" id="67370"/>
    <lineage>
        <taxon>Bacteria</taxon>
        <taxon>Bacillati</taxon>
        <taxon>Actinomycetota</taxon>
        <taxon>Actinomycetes</taxon>
        <taxon>Kitasatosporales</taxon>
        <taxon>Streptomycetaceae</taxon>
        <taxon>Streptomyces</taxon>
        <taxon>Streptomyces phaeochromogenes group</taxon>
    </lineage>
</organism>
<evidence type="ECO:0000313" key="1">
    <source>
        <dbReference type="EMBL" id="MDQ1023473.1"/>
    </source>
</evidence>
<sequence length="403" mass="45394">MWDDDDLWVGGELLLPHGFVLMDNTTIFGARRAFQGRSAYHRPMPSGVDLRSLMDVLEAIVLVEGFSVDNSSRDDHVVWPELHQVSRANGRFFRETDMVSGSGTLHAALLQTGAREVMRLLRSGQLGEHLGFVPSSDTLEVLPLHYRDSTEFVDLTMEGVDPAHERTVARDLRELVHLLDRQETATRSFALFAFRGFYYQGMAYSGGTPYMPHTWRSSLIRSRPEEQPISFRDLVVSRATGIREGVRSQINNGFGGAAVSADFPLIASYVVSQCATRGALLETAVEVRRSAKATAFRNWIREIDCKLRNQEDLISVRAAQEEVRTLVHELELDLGLARSEKQQVTLTLGLPIASAETMVPLPRSPRMLRRMLRRRPHLVFLRELARESARLTPFALAFQRLGP</sequence>
<accession>A0ABU0SIR6</accession>
<name>A0ABU0SIR6_9ACTN</name>
<reference evidence="1 2" key="1">
    <citation type="submission" date="2023-07" db="EMBL/GenBank/DDBJ databases">
        <title>Comparative genomics of wheat-associated soil bacteria to identify genetic determinants of phenazine resistance.</title>
        <authorList>
            <person name="Mouncey N."/>
        </authorList>
    </citation>
    <scope>NUCLEOTIDE SEQUENCE [LARGE SCALE GENOMIC DNA]</scope>
    <source>
        <strain evidence="1 2">V2I4</strain>
    </source>
</reference>
<dbReference type="EMBL" id="JAUSZI010000002">
    <property type="protein sequence ID" value="MDQ1023473.1"/>
    <property type="molecule type" value="Genomic_DNA"/>
</dbReference>
<gene>
    <name evidence="1" type="ORF">QF035_001055</name>
</gene>
<comment type="caution">
    <text evidence="1">The sequence shown here is derived from an EMBL/GenBank/DDBJ whole genome shotgun (WGS) entry which is preliminary data.</text>
</comment>